<dbReference type="InterPro" id="IPR025935">
    <property type="entry name" value="AbiH"/>
</dbReference>
<gene>
    <name evidence="1" type="ORF">CLOSAC_35990</name>
</gene>
<reference evidence="1 2" key="1">
    <citation type="submission" date="2016-05" db="EMBL/GenBank/DDBJ databases">
        <title>Microbial solvent formation.</title>
        <authorList>
            <person name="Poehlein A."/>
            <person name="Montoya Solano J.D."/>
            <person name="Flitsch S."/>
            <person name="Krabben P."/>
            <person name="Duerre P."/>
            <person name="Daniel R."/>
        </authorList>
    </citation>
    <scope>NUCLEOTIDE SEQUENCE [LARGE SCALE GENOMIC DNA]</scope>
    <source>
        <strain evidence="1 2">L1-8</strain>
    </source>
</reference>
<name>A0A1S8MYP1_CLOSA</name>
<dbReference type="EMBL" id="LZYZ01000007">
    <property type="protein sequence ID" value="OOM09318.1"/>
    <property type="molecule type" value="Genomic_DNA"/>
</dbReference>
<dbReference type="Pfam" id="PF14253">
    <property type="entry name" value="AbiH"/>
    <property type="match status" value="1"/>
</dbReference>
<comment type="caution">
    <text evidence="1">The sequence shown here is derived from an EMBL/GenBank/DDBJ whole genome shotgun (WGS) entry which is preliminary data.</text>
</comment>
<sequence>MKELYKLCENNIWIDHLQKCSKDNTLKGENWIDFEFEISKIIKALEYDKVCLKDKVRTGNTSYQAENKSLFDIGYNFIDGVRKYSKKENLKHLNFNNFHDDTYRKKVIKELNCELEELIRCLEIYLEEVVEKIDIENKLLDIEEIESIDKLISFNYTDTFKRVYDKDNNVECDYIHGSLDISESNKENNMVLGIDEYLENGDESAELDFIQFKKYFQRIYKKTGCVYKGWLEERRQWRIDMSEIVSNDYIVEDIYFYGHSLDVTDKDIIKELLMFPNTQSTVFYYDNDDYIQKIRNIVALITPDELIDRVYGAKPRIVFKKIRTSSNHE</sequence>
<dbReference type="AlphaFoldDB" id="A0A1S8MYP1"/>
<protein>
    <submittedName>
        <fullName evidence="1">Uncharacterized protein</fullName>
    </submittedName>
</protein>
<accession>A0A1S8MYP1</accession>
<evidence type="ECO:0000313" key="2">
    <source>
        <dbReference type="Proteomes" id="UP000191154"/>
    </source>
</evidence>
<organism evidence="1 2">
    <name type="scientific">Clostridium saccharobutylicum</name>
    <dbReference type="NCBI Taxonomy" id="169679"/>
    <lineage>
        <taxon>Bacteria</taxon>
        <taxon>Bacillati</taxon>
        <taxon>Bacillota</taxon>
        <taxon>Clostridia</taxon>
        <taxon>Eubacteriales</taxon>
        <taxon>Clostridiaceae</taxon>
        <taxon>Clostridium</taxon>
    </lineage>
</organism>
<dbReference type="Proteomes" id="UP000191154">
    <property type="component" value="Unassembled WGS sequence"/>
</dbReference>
<evidence type="ECO:0000313" key="1">
    <source>
        <dbReference type="EMBL" id="OOM09318.1"/>
    </source>
</evidence>
<proteinExistence type="predicted"/>
<dbReference type="RefSeq" id="WP_176127664.1">
    <property type="nucleotide sequence ID" value="NZ_LZYZ01000007.1"/>
</dbReference>